<evidence type="ECO:0000256" key="1">
    <source>
        <dbReference type="ARBA" id="ARBA00000707"/>
    </source>
</evidence>
<dbReference type="PROSITE" id="PS50802">
    <property type="entry name" value="OTU"/>
    <property type="match status" value="1"/>
</dbReference>
<evidence type="ECO:0000256" key="3">
    <source>
        <dbReference type="RuleBase" id="RU367104"/>
    </source>
</evidence>
<dbReference type="Proteomes" id="UP000825729">
    <property type="component" value="Unassembled WGS sequence"/>
</dbReference>
<dbReference type="EC" id="3.4.19.12" evidence="3"/>
<dbReference type="AlphaFoldDB" id="A0AAV7EFX1"/>
<dbReference type="InterPro" id="IPR003323">
    <property type="entry name" value="OTU_dom"/>
</dbReference>
<dbReference type="GO" id="GO:0005634">
    <property type="term" value="C:nucleus"/>
    <property type="evidence" value="ECO:0007669"/>
    <property type="project" value="TreeGrafter"/>
</dbReference>
<evidence type="ECO:0000313" key="5">
    <source>
        <dbReference type="EMBL" id="KAG9447159.1"/>
    </source>
</evidence>
<gene>
    <name evidence="5" type="ORF">H6P81_013287</name>
</gene>
<keyword evidence="3" id="KW-0645">Protease</keyword>
<dbReference type="InterPro" id="IPR038765">
    <property type="entry name" value="Papain-like_cys_pep_sf"/>
</dbReference>
<organism evidence="5 6">
    <name type="scientific">Aristolochia fimbriata</name>
    <name type="common">White veined hardy Dutchman's pipe vine</name>
    <dbReference type="NCBI Taxonomy" id="158543"/>
    <lineage>
        <taxon>Eukaryota</taxon>
        <taxon>Viridiplantae</taxon>
        <taxon>Streptophyta</taxon>
        <taxon>Embryophyta</taxon>
        <taxon>Tracheophyta</taxon>
        <taxon>Spermatophyta</taxon>
        <taxon>Magnoliopsida</taxon>
        <taxon>Magnoliidae</taxon>
        <taxon>Piperales</taxon>
        <taxon>Aristolochiaceae</taxon>
        <taxon>Aristolochia</taxon>
    </lineage>
</organism>
<dbReference type="CDD" id="cd22760">
    <property type="entry name" value="OTU_plant_OTU4-like"/>
    <property type="match status" value="1"/>
</dbReference>
<comment type="subcellular location">
    <subcellularLocation>
        <location evidence="3">Cytoplasm</location>
    </subcellularLocation>
</comment>
<comment type="function">
    <text evidence="3">Hydrolase that can remove conjugated ubiquitin from proteins and may therefore play an important regulatory role at the level of protein turnover by preventing degradation.</text>
</comment>
<name>A0AAV7EFX1_ARIFI</name>
<evidence type="ECO:0000313" key="6">
    <source>
        <dbReference type="Proteomes" id="UP000825729"/>
    </source>
</evidence>
<comment type="catalytic activity">
    <reaction evidence="1 3">
        <text>Thiol-dependent hydrolysis of ester, thioester, amide, peptide and isopeptide bonds formed by the C-terminal Gly of ubiquitin (a 76-residue protein attached to proteins as an intracellular targeting signal).</text>
        <dbReference type="EC" id="3.4.19.12"/>
    </reaction>
</comment>
<dbReference type="Gene3D" id="3.90.70.80">
    <property type="match status" value="1"/>
</dbReference>
<dbReference type="Pfam" id="PF02338">
    <property type="entry name" value="OTU"/>
    <property type="match status" value="1"/>
</dbReference>
<dbReference type="InterPro" id="IPR047947">
    <property type="entry name" value="OTU4_OTU"/>
</dbReference>
<feature type="domain" description="OTU" evidence="4">
    <location>
        <begin position="86"/>
        <end position="224"/>
    </location>
</feature>
<dbReference type="SUPFAM" id="SSF54001">
    <property type="entry name" value="Cysteine proteinases"/>
    <property type="match status" value="1"/>
</dbReference>
<keyword evidence="3" id="KW-0963">Cytoplasm</keyword>
<dbReference type="PANTHER" id="PTHR13312">
    <property type="entry name" value="HIV-INDUCED PROTEIN-7-LIKE PROTEASE"/>
    <property type="match status" value="1"/>
</dbReference>
<keyword evidence="3" id="KW-0788">Thiol protease</keyword>
<keyword evidence="6" id="KW-1185">Reference proteome</keyword>
<evidence type="ECO:0000256" key="2">
    <source>
        <dbReference type="ARBA" id="ARBA00022801"/>
    </source>
</evidence>
<dbReference type="GO" id="GO:0004843">
    <property type="term" value="F:cysteine-type deubiquitinase activity"/>
    <property type="evidence" value="ECO:0007669"/>
    <property type="project" value="UniProtKB-UniRule"/>
</dbReference>
<protein>
    <recommendedName>
        <fullName evidence="3">Ubiquitin thioesterase OTU</fullName>
        <ecNumber evidence="3">3.4.19.12</ecNumber>
    </recommendedName>
</protein>
<dbReference type="FunFam" id="3.90.70.80:FF:000007">
    <property type="entry name" value="OTU domain-containing protein"/>
    <property type="match status" value="1"/>
</dbReference>
<dbReference type="GO" id="GO:0030968">
    <property type="term" value="P:endoplasmic reticulum unfolded protein response"/>
    <property type="evidence" value="ECO:0007669"/>
    <property type="project" value="TreeGrafter"/>
</dbReference>
<reference evidence="5 6" key="1">
    <citation type="submission" date="2021-07" db="EMBL/GenBank/DDBJ databases">
        <title>The Aristolochia fimbriata genome: insights into angiosperm evolution, floral development and chemical biosynthesis.</title>
        <authorList>
            <person name="Jiao Y."/>
        </authorList>
    </citation>
    <scope>NUCLEOTIDE SEQUENCE [LARGE SCALE GENOMIC DNA]</scope>
    <source>
        <strain evidence="5">IBCAS-2021</strain>
        <tissue evidence="5">Leaf</tissue>
    </source>
</reference>
<evidence type="ECO:0000259" key="4">
    <source>
        <dbReference type="PROSITE" id="PS50802"/>
    </source>
</evidence>
<comment type="caution">
    <text evidence="5">The sequence shown here is derived from an EMBL/GenBank/DDBJ whole genome shotgun (WGS) entry which is preliminary data.</text>
</comment>
<dbReference type="EMBL" id="JAINDJ010000005">
    <property type="protein sequence ID" value="KAG9447159.1"/>
    <property type="molecule type" value="Genomic_DNA"/>
</dbReference>
<keyword evidence="3" id="KW-0833">Ubl conjugation pathway</keyword>
<keyword evidence="2 3" id="KW-0378">Hydrolase</keyword>
<dbReference type="PANTHER" id="PTHR13312:SF6">
    <property type="entry name" value="UBIQUITIN THIOESTERASE OTU"/>
    <property type="match status" value="1"/>
</dbReference>
<accession>A0AAV7EFX1</accession>
<dbReference type="GO" id="GO:0016579">
    <property type="term" value="P:protein deubiquitination"/>
    <property type="evidence" value="ECO:0007669"/>
    <property type="project" value="TreeGrafter"/>
</dbReference>
<sequence length="231" mass="25726">MDCRGQGEGRFKEEVASLGLCTRATFVVCFSHAFDKCRLFCFSQALLHPGREEHRSPSTAVNLTCSSIPGGPLRTQLSGRLDCGRVGEGGIPGDGRCLFRSVAHGVCLRAGKPSPSESLQKELADELRSKVVDEFTKRRADTEWFLEGDFDSYIGEMRQPHTWGGEPELVMSCHVLQTPIAVYMHDNYSGKLKVIAEYGQEYGKENPIRVLYHGYGHYDALQAARSGYMKR</sequence>
<dbReference type="GO" id="GO:0005829">
    <property type="term" value="C:cytosol"/>
    <property type="evidence" value="ECO:0007669"/>
    <property type="project" value="TreeGrafter"/>
</dbReference>
<dbReference type="GO" id="GO:0036503">
    <property type="term" value="P:ERAD pathway"/>
    <property type="evidence" value="ECO:0007669"/>
    <property type="project" value="TreeGrafter"/>
</dbReference>
<proteinExistence type="predicted"/>